<reference evidence="2 3" key="1">
    <citation type="journal article" date="1998" name="Science">
        <title>Genome sequence of the nematode C. elegans: a platform for investigating biology.</title>
        <authorList>
            <consortium name="The C. elegans sequencing consortium"/>
            <person name="Sulson J.E."/>
            <person name="Waterston R."/>
        </authorList>
    </citation>
    <scope>NUCLEOTIDE SEQUENCE [LARGE SCALE GENOMIC DNA]</scope>
    <source>
        <strain evidence="2 3">Bristol N2</strain>
    </source>
</reference>
<dbReference type="PaxDb" id="6239-C53C7.3"/>
<dbReference type="InParanoid" id="Q9XXU2"/>
<protein>
    <submittedName>
        <fullName evidence="2">Uncharacterized protein</fullName>
    </submittedName>
</protein>
<feature type="compositionally biased region" description="Basic and acidic residues" evidence="1">
    <location>
        <begin position="1"/>
        <end position="10"/>
    </location>
</feature>
<dbReference type="PIR" id="T20186">
    <property type="entry name" value="T20186"/>
</dbReference>
<feature type="compositionally biased region" description="Polar residues" evidence="1">
    <location>
        <begin position="15"/>
        <end position="30"/>
    </location>
</feature>
<dbReference type="KEGG" id="cel:CELE_C53C7.3"/>
<feature type="region of interest" description="Disordered" evidence="1">
    <location>
        <begin position="1"/>
        <end position="69"/>
    </location>
</feature>
<dbReference type="EMBL" id="BX284606">
    <property type="protein sequence ID" value="CAA15515.2"/>
    <property type="molecule type" value="Genomic_DNA"/>
</dbReference>
<dbReference type="Bgee" id="WBGene00008279">
    <property type="expression patterns" value="Expressed in embryo and 1 other cell type or tissue"/>
</dbReference>
<evidence type="ECO:0000256" key="1">
    <source>
        <dbReference type="SAM" id="MobiDB-lite"/>
    </source>
</evidence>
<organism evidence="2 3">
    <name type="scientific">Caenorhabditis elegans</name>
    <dbReference type="NCBI Taxonomy" id="6239"/>
    <lineage>
        <taxon>Eukaryota</taxon>
        <taxon>Metazoa</taxon>
        <taxon>Ecdysozoa</taxon>
        <taxon>Nematoda</taxon>
        <taxon>Chromadorea</taxon>
        <taxon>Rhabditida</taxon>
        <taxon>Rhabditina</taxon>
        <taxon>Rhabditomorpha</taxon>
        <taxon>Rhabditoidea</taxon>
        <taxon>Rhabditidae</taxon>
        <taxon>Peloderinae</taxon>
        <taxon>Caenorhabditis</taxon>
    </lineage>
</organism>
<keyword evidence="3" id="KW-1185">Reference proteome</keyword>
<dbReference type="AlphaFoldDB" id="Q9XXU2"/>
<dbReference type="GeneID" id="183748"/>
<dbReference type="CTD" id="183748"/>
<dbReference type="HOGENOM" id="CLU_1295436_0_0_1"/>
<gene>
    <name evidence="2 4" type="ORF">C53C7.3</name>
    <name evidence="2" type="ORF">CELE_C53C7.3</name>
</gene>
<feature type="compositionally biased region" description="Basic and acidic residues" evidence="1">
    <location>
        <begin position="32"/>
        <end position="42"/>
    </location>
</feature>
<evidence type="ECO:0000313" key="2">
    <source>
        <dbReference type="EMBL" id="CAA15515.2"/>
    </source>
</evidence>
<proteinExistence type="evidence at protein level"/>
<dbReference type="RefSeq" id="NP_510165.2">
    <property type="nucleotide sequence ID" value="NM_077764.2"/>
</dbReference>
<dbReference type="UCSC" id="C53C7.3">
    <property type="organism name" value="c. elegans"/>
</dbReference>
<dbReference type="AGR" id="WB:WBGene00008279"/>
<evidence type="ECO:0000313" key="3">
    <source>
        <dbReference type="Proteomes" id="UP000001940"/>
    </source>
</evidence>
<dbReference type="Proteomes" id="UP000001940">
    <property type="component" value="Chromosome X"/>
</dbReference>
<accession>Q9XXU2</accession>
<dbReference type="WormBase" id="C53C7.3">
    <property type="protein sequence ID" value="CE34167"/>
    <property type="gene ID" value="WBGene00008279"/>
</dbReference>
<name>Q9XXU2_CAEEL</name>
<comment type="interaction">
    <interactant intactId="EBI-317612">
        <id>Q9XXU2</id>
    </interactant>
    <interactant intactId="EBI-311862">
        <id>O17670</id>
        <label>eya-1</label>
    </interactant>
    <organismsDiffer>false</organismsDiffer>
    <experiments>3</experiments>
</comment>
<sequence length="213" mass="24655">MEQDENRDMPPVEQRSANPNVNIQSIQQEESGGGRRNHDSARNQEQLLDIENPTEMRSAEQVDVQQEPAPPLERPILNEIIRPVPIRPNNNSSYRQYVPTPPPSLSHMMRSPPINDEPLPHPIALSHQHGNIQFQREDLELNDQYARNRLLDQLVQLLLRPPEVQHVIHQHVFLQPPPPPPPAFFDHHYPHFPPYELNLQDLQEVEVVPEDPV</sequence>
<dbReference type="IntAct" id="Q9XXU2">
    <property type="interactions" value="3"/>
</dbReference>
<evidence type="ECO:0000313" key="4">
    <source>
        <dbReference type="WormBase" id="C53C7.3"/>
    </source>
</evidence>
<dbReference type="DIP" id="DIP-27383N"/>